<reference evidence="1 2" key="1">
    <citation type="submission" date="2014-07" db="EMBL/GenBank/DDBJ databases">
        <title>Draft genome sequence of Thalassospira profundimaris R8-17.</title>
        <authorList>
            <person name="Lai Q."/>
            <person name="Shao Z."/>
        </authorList>
    </citation>
    <scope>NUCLEOTIDE SEQUENCE [LARGE SCALE GENOMIC DNA]</scope>
    <source>
        <strain evidence="1 2">R8-17</strain>
    </source>
</reference>
<dbReference type="Proteomes" id="UP000253061">
    <property type="component" value="Unassembled WGS sequence"/>
</dbReference>
<organism evidence="1 2">
    <name type="scientific">Thalassospira profundimaris</name>
    <dbReference type="NCBI Taxonomy" id="502049"/>
    <lineage>
        <taxon>Bacteria</taxon>
        <taxon>Pseudomonadati</taxon>
        <taxon>Pseudomonadota</taxon>
        <taxon>Alphaproteobacteria</taxon>
        <taxon>Rhodospirillales</taxon>
        <taxon>Thalassospiraceae</taxon>
        <taxon>Thalassospira</taxon>
    </lineage>
</organism>
<protein>
    <submittedName>
        <fullName evidence="1">Uncharacterized protein</fullName>
    </submittedName>
</protein>
<sequence length="60" mass="6488">MPSVVRVLKAAKSGMRDPENKNGCRDKITRRMIAVIGCDGGNFGFALHGVAVMVAQRQQT</sequence>
<evidence type="ECO:0000313" key="1">
    <source>
        <dbReference type="EMBL" id="RCK21507.1"/>
    </source>
</evidence>
<proteinExistence type="predicted"/>
<accession>A0A367V8I5</accession>
<name>A0A367V8I5_9PROT</name>
<gene>
    <name evidence="1" type="ORF">TH6_12940</name>
</gene>
<dbReference type="AlphaFoldDB" id="A0A367V8I5"/>
<comment type="caution">
    <text evidence="1">The sequence shown here is derived from an EMBL/GenBank/DDBJ whole genome shotgun (WGS) entry which is preliminary data.</text>
</comment>
<dbReference type="EMBL" id="JPWB01000005">
    <property type="protein sequence ID" value="RCK21507.1"/>
    <property type="molecule type" value="Genomic_DNA"/>
</dbReference>
<evidence type="ECO:0000313" key="2">
    <source>
        <dbReference type="Proteomes" id="UP000253061"/>
    </source>
</evidence>